<reference evidence="2 3" key="1">
    <citation type="submission" date="2020-10" db="EMBL/GenBank/DDBJ databases">
        <title>Mouse Oral microbiota.</title>
        <authorList>
            <person name="Joseph S."/>
            <person name="Aduse-Opoku J."/>
        </authorList>
    </citation>
    <scope>NUCLEOTIDE SEQUENCE [LARGE SCALE GENOMIC DNA]</scope>
    <source>
        <strain evidence="2 3">19428wE5_W307</strain>
    </source>
</reference>
<protein>
    <submittedName>
        <fullName evidence="2">Phosphotransferase</fullName>
    </submittedName>
</protein>
<dbReference type="Proteomes" id="UP000647980">
    <property type="component" value="Unassembled WGS sequence"/>
</dbReference>
<dbReference type="PANTHER" id="PTHR41283:SF1">
    <property type="entry name" value="AMINOGLYCOSIDE PHOSPHOTRANSFERASE DOMAIN-CONTAINING PROTEIN"/>
    <property type="match status" value="1"/>
</dbReference>
<name>A0ABR9XYS2_9STAP</name>
<dbReference type="InterPro" id="IPR002575">
    <property type="entry name" value="Aminoglycoside_PTrfase"/>
</dbReference>
<dbReference type="EMBL" id="JADGLW010000004">
    <property type="protein sequence ID" value="MBF0754141.1"/>
    <property type="molecule type" value="Genomic_DNA"/>
</dbReference>
<organism evidence="2 3">
    <name type="scientific">Jeotgalicoccus nanhaiensis</name>
    <dbReference type="NCBI Taxonomy" id="568603"/>
    <lineage>
        <taxon>Bacteria</taxon>
        <taxon>Bacillati</taxon>
        <taxon>Bacillota</taxon>
        <taxon>Bacilli</taxon>
        <taxon>Bacillales</taxon>
        <taxon>Staphylococcaceae</taxon>
        <taxon>Jeotgalicoccus</taxon>
    </lineage>
</organism>
<evidence type="ECO:0000259" key="1">
    <source>
        <dbReference type="Pfam" id="PF01636"/>
    </source>
</evidence>
<comment type="caution">
    <text evidence="2">The sequence shown here is derived from an EMBL/GenBank/DDBJ whole genome shotgun (WGS) entry which is preliminary data.</text>
</comment>
<gene>
    <name evidence="2" type="ORF">IR135_07640</name>
</gene>
<dbReference type="Gene3D" id="3.90.1200.10">
    <property type="match status" value="1"/>
</dbReference>
<evidence type="ECO:0000313" key="2">
    <source>
        <dbReference type="EMBL" id="MBF0754141.1"/>
    </source>
</evidence>
<dbReference type="PANTHER" id="PTHR41283">
    <property type="entry name" value="AMINOGLYCOSIDE PHOSPHOTRANSFERASE"/>
    <property type="match status" value="1"/>
</dbReference>
<sequence length="302" mass="35271">MMIDSLKSHLPLQNIQTITPFNKGWSDDRKFIVVTVDNKYLLRVGDINNKNRYIQHARLLEQAAENGLPTHRLIAHGTLLADTHYFLLLGWLAGDDAEDVITSFSQAEQYNLGLEAGKILKVIHNFKLVSASSESWAKRFNRKIDRKIEMYENCELKYENGHLLQDVVSKYRHLLENKKVVQHHGDFHIGNMLIDENDKLHIIDFDRHDTGEPYEEFNRITWCASLSPAFASGRIDGYFNNDVPDEFWELLLLYISSNMLSSLPWAIPFGDKEITTMRKSYAEILDWYDDFIRVVPNWYKIY</sequence>
<proteinExistence type="predicted"/>
<dbReference type="SUPFAM" id="SSF56112">
    <property type="entry name" value="Protein kinase-like (PK-like)"/>
    <property type="match status" value="1"/>
</dbReference>
<dbReference type="RefSeq" id="WP_135098255.1">
    <property type="nucleotide sequence ID" value="NZ_JADGLW010000004.1"/>
</dbReference>
<dbReference type="Pfam" id="PF01636">
    <property type="entry name" value="APH"/>
    <property type="match status" value="1"/>
</dbReference>
<feature type="domain" description="Aminoglycoside phosphotransferase" evidence="1">
    <location>
        <begin position="17"/>
        <end position="242"/>
    </location>
</feature>
<accession>A0ABR9XYS2</accession>
<keyword evidence="3" id="KW-1185">Reference proteome</keyword>
<evidence type="ECO:0000313" key="3">
    <source>
        <dbReference type="Proteomes" id="UP000647980"/>
    </source>
</evidence>
<dbReference type="InterPro" id="IPR011009">
    <property type="entry name" value="Kinase-like_dom_sf"/>
</dbReference>